<dbReference type="Gene3D" id="3.40.50.300">
    <property type="entry name" value="P-loop containing nucleotide triphosphate hydrolases"/>
    <property type="match status" value="1"/>
</dbReference>
<evidence type="ECO:0000256" key="4">
    <source>
        <dbReference type="ARBA" id="ARBA00022741"/>
    </source>
</evidence>
<organism evidence="10 11">
    <name type="scientific">Hesseltinella vesiculosa</name>
    <dbReference type="NCBI Taxonomy" id="101127"/>
    <lineage>
        <taxon>Eukaryota</taxon>
        <taxon>Fungi</taxon>
        <taxon>Fungi incertae sedis</taxon>
        <taxon>Mucoromycota</taxon>
        <taxon>Mucoromycotina</taxon>
        <taxon>Mucoromycetes</taxon>
        <taxon>Mucorales</taxon>
        <taxon>Cunninghamellaceae</taxon>
        <taxon>Hesseltinella</taxon>
    </lineage>
</organism>
<evidence type="ECO:0000256" key="6">
    <source>
        <dbReference type="ARBA" id="ARBA00022840"/>
    </source>
</evidence>
<evidence type="ECO:0000256" key="7">
    <source>
        <dbReference type="ARBA" id="ARBA00047615"/>
    </source>
</evidence>
<protein>
    <recommendedName>
        <fullName evidence="2">(d)CMP kinase</fullName>
        <ecNumber evidence="2">2.7.4.25</ecNumber>
    </recommendedName>
</protein>
<keyword evidence="6" id="KW-0067">ATP-binding</keyword>
<dbReference type="GO" id="GO:0036431">
    <property type="term" value="F:dCMP kinase activity"/>
    <property type="evidence" value="ECO:0007669"/>
    <property type="project" value="InterPro"/>
</dbReference>
<evidence type="ECO:0000313" key="11">
    <source>
        <dbReference type="Proteomes" id="UP000242146"/>
    </source>
</evidence>
<evidence type="ECO:0000256" key="3">
    <source>
        <dbReference type="ARBA" id="ARBA00022679"/>
    </source>
</evidence>
<evidence type="ECO:0000313" key="10">
    <source>
        <dbReference type="EMBL" id="ORX44929.1"/>
    </source>
</evidence>
<reference evidence="10 11" key="1">
    <citation type="submission" date="2016-07" db="EMBL/GenBank/DDBJ databases">
        <title>Pervasive Adenine N6-methylation of Active Genes in Fungi.</title>
        <authorList>
            <consortium name="DOE Joint Genome Institute"/>
            <person name="Mondo S.J."/>
            <person name="Dannebaum R.O."/>
            <person name="Kuo R.C."/>
            <person name="Labutti K."/>
            <person name="Haridas S."/>
            <person name="Kuo A."/>
            <person name="Salamov A."/>
            <person name="Ahrendt S.R."/>
            <person name="Lipzen A."/>
            <person name="Sullivan W."/>
            <person name="Andreopoulos W.B."/>
            <person name="Clum A."/>
            <person name="Lindquist E."/>
            <person name="Daum C."/>
            <person name="Ramamoorthy G.K."/>
            <person name="Gryganskyi A."/>
            <person name="Culley D."/>
            <person name="Magnuson J.K."/>
            <person name="James T.Y."/>
            <person name="O'Malley M.A."/>
            <person name="Stajich J.E."/>
            <person name="Spatafora J.W."/>
            <person name="Visel A."/>
            <person name="Grigoriev I.V."/>
        </authorList>
    </citation>
    <scope>NUCLEOTIDE SEQUENCE [LARGE SCALE GENOMIC DNA]</scope>
    <source>
        <strain evidence="10 11">NRRL 3301</strain>
    </source>
</reference>
<dbReference type="EMBL" id="MCGT01000045">
    <property type="protein sequence ID" value="ORX44929.1"/>
    <property type="molecule type" value="Genomic_DNA"/>
</dbReference>
<name>A0A1X2G4U5_9FUNG</name>
<dbReference type="Proteomes" id="UP000242146">
    <property type="component" value="Unassembled WGS sequence"/>
</dbReference>
<dbReference type="HAMAP" id="MF_00238">
    <property type="entry name" value="Cytidyl_kinase_type1"/>
    <property type="match status" value="1"/>
</dbReference>
<dbReference type="NCBIfam" id="TIGR00017">
    <property type="entry name" value="cmk"/>
    <property type="match status" value="1"/>
</dbReference>
<comment type="catalytic activity">
    <reaction evidence="8">
        <text>CMP + ATP = CDP + ADP</text>
        <dbReference type="Rhea" id="RHEA:11600"/>
        <dbReference type="ChEBI" id="CHEBI:30616"/>
        <dbReference type="ChEBI" id="CHEBI:58069"/>
        <dbReference type="ChEBI" id="CHEBI:60377"/>
        <dbReference type="ChEBI" id="CHEBI:456216"/>
        <dbReference type="EC" id="2.7.4.25"/>
    </reaction>
</comment>
<dbReference type="CDD" id="cd02020">
    <property type="entry name" value="CMPK"/>
    <property type="match status" value="1"/>
</dbReference>
<evidence type="ECO:0000256" key="1">
    <source>
        <dbReference type="ARBA" id="ARBA00009427"/>
    </source>
</evidence>
<dbReference type="EC" id="2.7.4.25" evidence="2"/>
<evidence type="ECO:0000256" key="8">
    <source>
        <dbReference type="ARBA" id="ARBA00048478"/>
    </source>
</evidence>
<comment type="caution">
    <text evidence="10">The sequence shown here is derived from an EMBL/GenBank/DDBJ whole genome shotgun (WGS) entry which is preliminary data.</text>
</comment>
<comment type="similarity">
    <text evidence="1">Belongs to the cytidylate kinase family. Type 1 subfamily.</text>
</comment>
<comment type="catalytic activity">
    <reaction evidence="7">
        <text>dCMP + ATP = dCDP + ADP</text>
        <dbReference type="Rhea" id="RHEA:25094"/>
        <dbReference type="ChEBI" id="CHEBI:30616"/>
        <dbReference type="ChEBI" id="CHEBI:57566"/>
        <dbReference type="ChEBI" id="CHEBI:58593"/>
        <dbReference type="ChEBI" id="CHEBI:456216"/>
        <dbReference type="EC" id="2.7.4.25"/>
    </reaction>
</comment>
<feature type="domain" description="Cytidylate kinase" evidence="9">
    <location>
        <begin position="7"/>
        <end position="230"/>
    </location>
</feature>
<dbReference type="InterPro" id="IPR027417">
    <property type="entry name" value="P-loop_NTPase"/>
</dbReference>
<dbReference type="Pfam" id="PF02224">
    <property type="entry name" value="Cytidylate_kin"/>
    <property type="match status" value="1"/>
</dbReference>
<dbReference type="InterPro" id="IPR011994">
    <property type="entry name" value="Cytidylate_kinase_dom"/>
</dbReference>
<dbReference type="AlphaFoldDB" id="A0A1X2G4U5"/>
<dbReference type="SUPFAM" id="SSF52540">
    <property type="entry name" value="P-loop containing nucleoside triphosphate hydrolases"/>
    <property type="match status" value="1"/>
</dbReference>
<keyword evidence="4" id="KW-0547">Nucleotide-binding</keyword>
<proteinExistence type="inferred from homology"/>
<sequence length="240" mass="26904">MTRLFRIAIDGPAASGKSTTAKQLARLLGFRYIDSGAMYRSVTLKCMTMHLDPLVQRDEVAKVAQSLDIQFPDLGLVSNDGKDVTKLLRQESITRSIAPIASNPLVRQAMADKQRLMAQTLDDRYAGYLYRGRCTQGVIMDGRDIGTVILPDAELKIFLVADLKARAERRFKELKGHDGLEQIMKDIEARDLADRTRTVGPLKKASDAVELDNSHLSLDQQVQQIQQWVHQRLDLMQASP</sequence>
<keyword evidence="5 10" id="KW-0418">Kinase</keyword>
<evidence type="ECO:0000256" key="5">
    <source>
        <dbReference type="ARBA" id="ARBA00022777"/>
    </source>
</evidence>
<evidence type="ECO:0000256" key="2">
    <source>
        <dbReference type="ARBA" id="ARBA00012906"/>
    </source>
</evidence>
<dbReference type="GO" id="GO:0006139">
    <property type="term" value="P:nucleobase-containing compound metabolic process"/>
    <property type="evidence" value="ECO:0007669"/>
    <property type="project" value="InterPro"/>
</dbReference>
<dbReference type="GO" id="GO:0005524">
    <property type="term" value="F:ATP binding"/>
    <property type="evidence" value="ECO:0007669"/>
    <property type="project" value="UniProtKB-KW"/>
</dbReference>
<dbReference type="OrthoDB" id="10263145at2759"/>
<evidence type="ECO:0000259" key="9">
    <source>
        <dbReference type="Pfam" id="PF02224"/>
    </source>
</evidence>
<dbReference type="STRING" id="101127.A0A1X2G4U5"/>
<keyword evidence="3" id="KW-0808">Transferase</keyword>
<dbReference type="InterPro" id="IPR003136">
    <property type="entry name" value="Cytidylate_kin"/>
</dbReference>
<accession>A0A1X2G4U5</accession>
<keyword evidence="11" id="KW-1185">Reference proteome</keyword>
<gene>
    <name evidence="10" type="ORF">DM01DRAFT_1340239</name>
</gene>